<dbReference type="InterPro" id="IPR001658">
    <property type="entry name" value="GphnRH_fam_rcpt"/>
</dbReference>
<feature type="transmembrane region" description="Helical" evidence="13">
    <location>
        <begin position="290"/>
        <end position="312"/>
    </location>
</feature>
<dbReference type="PROSITE" id="PS50262">
    <property type="entry name" value="G_PROTEIN_RECEP_F1_2"/>
    <property type="match status" value="1"/>
</dbReference>
<evidence type="ECO:0000256" key="11">
    <source>
        <dbReference type="ARBA" id="ARBA00082552"/>
    </source>
</evidence>
<evidence type="ECO:0000256" key="1">
    <source>
        <dbReference type="ARBA" id="ARBA00004651"/>
    </source>
</evidence>
<dbReference type="SUPFAM" id="SSF81321">
    <property type="entry name" value="Family A G protein-coupled receptor-like"/>
    <property type="match status" value="1"/>
</dbReference>
<evidence type="ECO:0000256" key="6">
    <source>
        <dbReference type="ARBA" id="ARBA00023040"/>
    </source>
</evidence>
<feature type="transmembrane region" description="Helical" evidence="13">
    <location>
        <begin position="180"/>
        <end position="200"/>
    </location>
</feature>
<dbReference type="PROSITE" id="PS00237">
    <property type="entry name" value="G_PROTEIN_RECEP_F1_1"/>
    <property type="match status" value="1"/>
</dbReference>
<dbReference type="PANTHER" id="PTHR24241">
    <property type="entry name" value="NEUROPEPTIDE RECEPTOR-RELATED G-PROTEIN COUPLED RECEPTOR"/>
    <property type="match status" value="1"/>
</dbReference>
<accession>A0A5A9NLT8</accession>
<dbReference type="GO" id="GO:0042277">
    <property type="term" value="F:peptide binding"/>
    <property type="evidence" value="ECO:0007669"/>
    <property type="project" value="TreeGrafter"/>
</dbReference>
<evidence type="ECO:0000256" key="2">
    <source>
        <dbReference type="ARBA" id="ARBA00022475"/>
    </source>
</evidence>
<evidence type="ECO:0000256" key="3">
    <source>
        <dbReference type="ARBA" id="ARBA00022553"/>
    </source>
</evidence>
<keyword evidence="6 12" id="KW-0297">G-protein coupled receptor</keyword>
<reference evidence="15 16" key="1">
    <citation type="journal article" date="2019" name="Mol. Ecol. Resour.">
        <title>Chromosome-level genome assembly of Triplophysa tibetana, a fish adapted to the harsh high-altitude environment of the Tibetan Plateau.</title>
        <authorList>
            <person name="Yang X."/>
            <person name="Liu H."/>
            <person name="Ma Z."/>
            <person name="Zou Y."/>
            <person name="Zou M."/>
            <person name="Mao Y."/>
            <person name="Li X."/>
            <person name="Wang H."/>
            <person name="Chen T."/>
            <person name="Wang W."/>
            <person name="Yang R."/>
        </authorList>
    </citation>
    <scope>NUCLEOTIDE SEQUENCE [LARGE SCALE GENOMIC DNA]</scope>
    <source>
        <strain evidence="15">TTIB1903HZAU</strain>
        <tissue evidence="15">Muscle</tissue>
    </source>
</reference>
<keyword evidence="4 12" id="KW-0812">Transmembrane</keyword>
<feature type="transmembrane region" description="Helical" evidence="13">
    <location>
        <begin position="129"/>
        <end position="159"/>
    </location>
</feature>
<evidence type="ECO:0000256" key="9">
    <source>
        <dbReference type="ARBA" id="ARBA00023170"/>
    </source>
</evidence>
<dbReference type="AlphaFoldDB" id="A0A5A9NLT8"/>
<keyword evidence="5 13" id="KW-1133">Transmembrane helix</keyword>
<keyword evidence="7 13" id="KW-0472">Membrane</keyword>
<comment type="caution">
    <text evidence="15">The sequence shown here is derived from an EMBL/GenBank/DDBJ whole genome shotgun (WGS) entry which is preliminary data.</text>
</comment>
<dbReference type="GO" id="GO:0005886">
    <property type="term" value="C:plasma membrane"/>
    <property type="evidence" value="ECO:0007669"/>
    <property type="project" value="UniProtKB-SubCell"/>
</dbReference>
<keyword evidence="10 12" id="KW-0807">Transducer</keyword>
<protein>
    <recommendedName>
        <fullName evidence="11">Type II GnRH receptor</fullName>
    </recommendedName>
</protein>
<dbReference type="GO" id="GO:0032870">
    <property type="term" value="P:cellular response to hormone stimulus"/>
    <property type="evidence" value="ECO:0007669"/>
    <property type="project" value="TreeGrafter"/>
</dbReference>
<name>A0A5A9NLT8_9TELE</name>
<dbReference type="GO" id="GO:0004930">
    <property type="term" value="F:G protein-coupled receptor activity"/>
    <property type="evidence" value="ECO:0007669"/>
    <property type="project" value="UniProtKB-KW"/>
</dbReference>
<dbReference type="Proteomes" id="UP000324632">
    <property type="component" value="Chromosome 16"/>
</dbReference>
<comment type="similarity">
    <text evidence="12">Belongs to the G-protein coupled receptor 1 family.</text>
</comment>
<organism evidence="15 16">
    <name type="scientific">Triplophysa tibetana</name>
    <dbReference type="NCBI Taxonomy" id="1572043"/>
    <lineage>
        <taxon>Eukaryota</taxon>
        <taxon>Metazoa</taxon>
        <taxon>Chordata</taxon>
        <taxon>Craniata</taxon>
        <taxon>Vertebrata</taxon>
        <taxon>Euteleostomi</taxon>
        <taxon>Actinopterygii</taxon>
        <taxon>Neopterygii</taxon>
        <taxon>Teleostei</taxon>
        <taxon>Ostariophysi</taxon>
        <taxon>Cypriniformes</taxon>
        <taxon>Nemacheilidae</taxon>
        <taxon>Triplophysa</taxon>
    </lineage>
</organism>
<evidence type="ECO:0000256" key="4">
    <source>
        <dbReference type="ARBA" id="ARBA00022692"/>
    </source>
</evidence>
<dbReference type="Pfam" id="PF00001">
    <property type="entry name" value="7tm_1"/>
    <property type="match status" value="1"/>
</dbReference>
<keyword evidence="3" id="KW-0597">Phosphoprotein</keyword>
<keyword evidence="8" id="KW-1015">Disulfide bond</keyword>
<evidence type="ECO:0000256" key="5">
    <source>
        <dbReference type="ARBA" id="ARBA00022989"/>
    </source>
</evidence>
<dbReference type="PRINTS" id="PR00529">
    <property type="entry name" value="GNADOTRPHINR"/>
</dbReference>
<dbReference type="Gene3D" id="1.20.1070.10">
    <property type="entry name" value="Rhodopsin 7-helix transmembrane proteins"/>
    <property type="match status" value="1"/>
</dbReference>
<evidence type="ECO:0000256" key="12">
    <source>
        <dbReference type="RuleBase" id="RU000688"/>
    </source>
</evidence>
<evidence type="ECO:0000313" key="15">
    <source>
        <dbReference type="EMBL" id="KAA0710393.1"/>
    </source>
</evidence>
<feature type="domain" description="G-protein coupled receptors family 1 profile" evidence="14">
    <location>
        <begin position="78"/>
        <end position="343"/>
    </location>
</feature>
<evidence type="ECO:0000256" key="13">
    <source>
        <dbReference type="SAM" id="Phobius"/>
    </source>
</evidence>
<feature type="transmembrane region" description="Helical" evidence="13">
    <location>
        <begin position="98"/>
        <end position="117"/>
    </location>
</feature>
<evidence type="ECO:0000259" key="14">
    <source>
        <dbReference type="PROSITE" id="PS50262"/>
    </source>
</evidence>
<proteinExistence type="inferred from homology"/>
<comment type="subcellular location">
    <subcellularLocation>
        <location evidence="1">Cell membrane</location>
        <topology evidence="1">Multi-pass membrane protein</topology>
    </subcellularLocation>
</comment>
<evidence type="ECO:0000256" key="10">
    <source>
        <dbReference type="ARBA" id="ARBA00023224"/>
    </source>
</evidence>
<feature type="transmembrane region" description="Helical" evidence="13">
    <location>
        <begin position="230"/>
        <end position="253"/>
    </location>
</feature>
<feature type="transmembrane region" description="Helical" evidence="13">
    <location>
        <begin position="324"/>
        <end position="346"/>
    </location>
</feature>
<dbReference type="FunFam" id="1.20.1070.10:FF:000199">
    <property type="entry name" value="Gonadotropin-releasing hormone II receptor"/>
    <property type="match status" value="1"/>
</dbReference>
<dbReference type="PANTHER" id="PTHR24241:SF183">
    <property type="entry name" value="GONADOTROPIN RELEASING HORMONE RECEPTOR"/>
    <property type="match status" value="1"/>
</dbReference>
<feature type="transmembrane region" description="Helical" evidence="13">
    <location>
        <begin position="65"/>
        <end position="86"/>
    </location>
</feature>
<dbReference type="PRINTS" id="PR00237">
    <property type="entry name" value="GPCRRHODOPSN"/>
</dbReference>
<evidence type="ECO:0000256" key="8">
    <source>
        <dbReference type="ARBA" id="ARBA00023157"/>
    </source>
</evidence>
<gene>
    <name evidence="15" type="ORF">E1301_Tti012492</name>
</gene>
<keyword evidence="2" id="KW-1003">Cell membrane</keyword>
<evidence type="ECO:0000256" key="7">
    <source>
        <dbReference type="ARBA" id="ARBA00023136"/>
    </source>
</evidence>
<dbReference type="EMBL" id="SOYY01000016">
    <property type="protein sequence ID" value="KAA0710393.1"/>
    <property type="molecule type" value="Genomic_DNA"/>
</dbReference>
<dbReference type="GO" id="GO:0016500">
    <property type="term" value="F:protein-hormone receptor activity"/>
    <property type="evidence" value="ECO:0007669"/>
    <property type="project" value="InterPro"/>
</dbReference>
<dbReference type="InterPro" id="IPR000276">
    <property type="entry name" value="GPCR_Rhodpsn"/>
</dbReference>
<dbReference type="CDD" id="cd15383">
    <property type="entry name" value="7tmA_GnRHR_vertebrate"/>
    <property type="match status" value="1"/>
</dbReference>
<evidence type="ECO:0000313" key="16">
    <source>
        <dbReference type="Proteomes" id="UP000324632"/>
    </source>
</evidence>
<dbReference type="InterPro" id="IPR017452">
    <property type="entry name" value="GPCR_Rhodpsn_7TM"/>
</dbReference>
<keyword evidence="16" id="KW-1185">Reference proteome</keyword>
<keyword evidence="9 12" id="KW-0675">Receptor</keyword>
<sequence>MEAIKLRVWDKIYRGFTRLFSQMSENVSLLSINPTSIWENTSVISNPRFPDWEAPTFTVAARFRVAATLVLFIFAAISNLSVLISVIRGRGRHLASHLRPLIASLASADLVMTFVVMPLDAIWNITVQWYAGNVMCKLLCFLKLFAMHSSSFILVVVSLDRHHAILHPLEALDAGRRNRRMLLAAWILSIVFASPQLFIFRAIKAEGVDFVQCVTHGSFQQRWQETVYNMFHFVTLYVFPLLVMSFCYTRILVEINRQMPRKGKGGEPCLRRSGTDMIPKARMKTLKMTIIIVASFVVCWTPYYLLGIWYWFQPRMLQVMPEYVHHALFVFGNLNTCCDPVIYGFFTPSFREIRILLQNHWTDSLQKEVERVWKQSQISEVLTSTVDKHKAKKSPRAKVTNPTLLQA</sequence>